<dbReference type="Proteomes" id="UP001152321">
    <property type="component" value="Unassembled WGS sequence"/>
</dbReference>
<keyword evidence="7 9" id="KW-0472">Membrane</keyword>
<evidence type="ECO:0000256" key="8">
    <source>
        <dbReference type="ARBA" id="ARBA00035655"/>
    </source>
</evidence>
<feature type="transmembrane region" description="Helical" evidence="9">
    <location>
        <begin position="117"/>
        <end position="138"/>
    </location>
</feature>
<accession>A0ABT6DMD2</accession>
<sequence>MLHSILMALFGGALIGLAASLMLVLNGRVTGISGITNGLLSFVKGDYAWRAAFVGGLLGGGFILGQLHPEFFENTTGRPSVMIAVAGLIVGFGTVLGSGCTSGHGVCGIARFSPRSLVATLVFMLVGMASATLLKAILG</sequence>
<evidence type="ECO:0000256" key="1">
    <source>
        <dbReference type="ARBA" id="ARBA00004429"/>
    </source>
</evidence>
<dbReference type="EMBL" id="JANRMI010000004">
    <property type="protein sequence ID" value="MDG0817764.1"/>
    <property type="molecule type" value="Genomic_DNA"/>
</dbReference>
<comment type="caution">
    <text evidence="10">The sequence shown here is derived from an EMBL/GenBank/DDBJ whole genome shotgun (WGS) entry which is preliminary data.</text>
</comment>
<feature type="transmembrane region" description="Helical" evidence="9">
    <location>
        <begin position="79"/>
        <end position="97"/>
    </location>
</feature>
<feature type="transmembrane region" description="Helical" evidence="9">
    <location>
        <begin position="47"/>
        <end position="67"/>
    </location>
</feature>
<dbReference type="InterPro" id="IPR007272">
    <property type="entry name" value="Sulf_transp_TsuA/YedE"/>
</dbReference>
<keyword evidence="2" id="KW-0813">Transport</keyword>
<comment type="similarity">
    <text evidence="8">Belongs to the TsuA/YedE (TC 9.B.102) family.</text>
</comment>
<evidence type="ECO:0000313" key="11">
    <source>
        <dbReference type="Proteomes" id="UP001152321"/>
    </source>
</evidence>
<comment type="subcellular location">
    <subcellularLocation>
        <location evidence="1">Cell inner membrane</location>
        <topology evidence="1">Multi-pass membrane protein</topology>
    </subcellularLocation>
</comment>
<dbReference type="PANTHER" id="PTHR30574">
    <property type="entry name" value="INNER MEMBRANE PROTEIN YEDE"/>
    <property type="match status" value="1"/>
</dbReference>
<name>A0ABT6DMD2_9BACT</name>
<evidence type="ECO:0000256" key="9">
    <source>
        <dbReference type="SAM" id="Phobius"/>
    </source>
</evidence>
<evidence type="ECO:0000256" key="2">
    <source>
        <dbReference type="ARBA" id="ARBA00022448"/>
    </source>
</evidence>
<proteinExistence type="inferred from homology"/>
<protein>
    <submittedName>
        <fullName evidence="10">YeeE/YedE family protein</fullName>
    </submittedName>
</protein>
<keyword evidence="11" id="KW-1185">Reference proteome</keyword>
<keyword evidence="3" id="KW-1003">Cell membrane</keyword>
<evidence type="ECO:0000256" key="4">
    <source>
        <dbReference type="ARBA" id="ARBA00022519"/>
    </source>
</evidence>
<evidence type="ECO:0000256" key="6">
    <source>
        <dbReference type="ARBA" id="ARBA00022989"/>
    </source>
</evidence>
<dbReference type="Pfam" id="PF04143">
    <property type="entry name" value="Sulf_transp"/>
    <property type="match status" value="1"/>
</dbReference>
<reference evidence="10" key="1">
    <citation type="submission" date="2022-08" db="EMBL/GenBank/DDBJ databases">
        <title>Novel Bdellovibrio Species Isolated from Svalbard: Designation Bdellovibrio svalbardensis.</title>
        <authorList>
            <person name="Mitchell R.J."/>
            <person name="Choi S.Y."/>
        </authorList>
    </citation>
    <scope>NUCLEOTIDE SEQUENCE</scope>
    <source>
        <strain evidence="10">PAP01</strain>
    </source>
</reference>
<organism evidence="10 11">
    <name type="scientific">Bdellovibrio svalbardensis</name>
    <dbReference type="NCBI Taxonomy" id="2972972"/>
    <lineage>
        <taxon>Bacteria</taxon>
        <taxon>Pseudomonadati</taxon>
        <taxon>Bdellovibrionota</taxon>
        <taxon>Bdellovibrionia</taxon>
        <taxon>Bdellovibrionales</taxon>
        <taxon>Pseudobdellovibrionaceae</taxon>
        <taxon>Bdellovibrio</taxon>
    </lineage>
</organism>
<evidence type="ECO:0000256" key="7">
    <source>
        <dbReference type="ARBA" id="ARBA00023136"/>
    </source>
</evidence>
<evidence type="ECO:0000256" key="5">
    <source>
        <dbReference type="ARBA" id="ARBA00022692"/>
    </source>
</evidence>
<evidence type="ECO:0000313" key="10">
    <source>
        <dbReference type="EMBL" id="MDG0817764.1"/>
    </source>
</evidence>
<keyword evidence="5 9" id="KW-0812">Transmembrane</keyword>
<dbReference type="PANTHER" id="PTHR30574:SF1">
    <property type="entry name" value="SULPHUR TRANSPORT DOMAIN-CONTAINING PROTEIN"/>
    <property type="match status" value="1"/>
</dbReference>
<gene>
    <name evidence="10" type="ORF">NWE73_15390</name>
</gene>
<keyword evidence="6 9" id="KW-1133">Transmembrane helix</keyword>
<keyword evidence="4" id="KW-0997">Cell inner membrane</keyword>
<evidence type="ECO:0000256" key="3">
    <source>
        <dbReference type="ARBA" id="ARBA00022475"/>
    </source>
</evidence>
<dbReference type="RefSeq" id="WP_277579235.1">
    <property type="nucleotide sequence ID" value="NZ_JANRMI010000004.1"/>
</dbReference>